<keyword evidence="2" id="KW-0805">Transcription regulation</keyword>
<feature type="binding site" evidence="2">
    <location>
        <position position="32"/>
    </location>
    <ligand>
        <name>Zn(2+)</name>
        <dbReference type="ChEBI" id="CHEBI:29105"/>
    </ligand>
</feature>
<name>L0A9U4_CALLD</name>
<accession>L0A9U4</accession>
<feature type="binding site" evidence="2">
    <location>
        <position position="18"/>
    </location>
    <ligand>
        <name>Zn(2+)</name>
        <dbReference type="ChEBI" id="CHEBI:29105"/>
    </ligand>
</feature>
<dbReference type="InterPro" id="IPR007178">
    <property type="entry name" value="Spt4_arch"/>
</dbReference>
<keyword evidence="4" id="KW-0240">DNA-directed RNA polymerase</keyword>
<organism evidence="4 5">
    <name type="scientific">Caldisphaera lagunensis (strain DSM 15908 / JCM 11604 / ANMR 0165 / IC-154)</name>
    <dbReference type="NCBI Taxonomy" id="1056495"/>
    <lineage>
        <taxon>Archaea</taxon>
        <taxon>Thermoproteota</taxon>
        <taxon>Thermoprotei</taxon>
        <taxon>Acidilobales</taxon>
        <taxon>Caldisphaeraceae</taxon>
        <taxon>Caldisphaera</taxon>
    </lineage>
</organism>
<evidence type="ECO:0000259" key="3">
    <source>
        <dbReference type="SMART" id="SM01389"/>
    </source>
</evidence>
<sequence>MPRKMPTKKIAMKACKNCGALVPKEANICPVCGSNNFTEDWEGIFVVISTDSEIAKELKFNKKGTYAIKVSGSYIIK</sequence>
<keyword evidence="1 2" id="KW-0804">Transcription</keyword>
<feature type="binding site" evidence="2">
    <location>
        <position position="15"/>
    </location>
    <ligand>
        <name>Zn(2+)</name>
        <dbReference type="ChEBI" id="CHEBI:29105"/>
    </ligand>
</feature>
<protein>
    <recommendedName>
        <fullName evidence="2">Transcription elongation factor Spt4</fullName>
    </recommendedName>
</protein>
<dbReference type="HOGENOM" id="CLU_199467_0_0_2"/>
<keyword evidence="2" id="KW-0862">Zinc</keyword>
<dbReference type="GeneID" id="14211680"/>
<dbReference type="Gene3D" id="2.20.28.90">
    <property type="match status" value="1"/>
</dbReference>
<dbReference type="InterPro" id="IPR038589">
    <property type="entry name" value="Spt4_dom_sf"/>
</dbReference>
<dbReference type="Pfam" id="PF06093">
    <property type="entry name" value="Spt4"/>
    <property type="match status" value="1"/>
</dbReference>
<dbReference type="GO" id="GO:0006355">
    <property type="term" value="P:regulation of DNA-templated transcription"/>
    <property type="evidence" value="ECO:0007669"/>
    <property type="project" value="UniProtKB-UniRule"/>
</dbReference>
<evidence type="ECO:0000256" key="1">
    <source>
        <dbReference type="ARBA" id="ARBA00023163"/>
    </source>
</evidence>
<evidence type="ECO:0000256" key="2">
    <source>
        <dbReference type="HAMAP-Rule" id="MF_00949"/>
    </source>
</evidence>
<comment type="similarity">
    <text evidence="2">Belongs to the archaeal Spt4 family.</text>
</comment>
<dbReference type="Proteomes" id="UP000010469">
    <property type="component" value="Chromosome"/>
</dbReference>
<feature type="binding site" evidence="2">
    <location>
        <position position="29"/>
    </location>
    <ligand>
        <name>Zn(2+)</name>
        <dbReference type="ChEBI" id="CHEBI:29105"/>
    </ligand>
</feature>
<dbReference type="InterPro" id="IPR029040">
    <property type="entry name" value="RPABC4/Spt4"/>
</dbReference>
<dbReference type="InParanoid" id="L0A9U4"/>
<comment type="function">
    <text evidence="2">Stimulates transcription elongation.</text>
</comment>
<dbReference type="NCBIfam" id="NF041664">
    <property type="entry name" value="RNAP_arch_Epp"/>
    <property type="match status" value="1"/>
</dbReference>
<dbReference type="InterPro" id="IPR022800">
    <property type="entry name" value="Spt4/RpoE2_Znf"/>
</dbReference>
<dbReference type="GO" id="GO:0000428">
    <property type="term" value="C:DNA-directed RNA polymerase complex"/>
    <property type="evidence" value="ECO:0007669"/>
    <property type="project" value="UniProtKB-KW"/>
</dbReference>
<proteinExistence type="inferred from homology"/>
<dbReference type="KEGG" id="clg:Calag_0420"/>
<gene>
    <name evidence="2" type="primary">spt4</name>
    <name evidence="4" type="ordered locus">Calag_0420</name>
</gene>
<dbReference type="SUPFAM" id="SSF63393">
    <property type="entry name" value="RNA polymerase subunits"/>
    <property type="match status" value="1"/>
</dbReference>
<dbReference type="eggNOG" id="arCOG04077">
    <property type="taxonomic scope" value="Archaea"/>
</dbReference>
<feature type="domain" description="Spt4/RpoE2 zinc finger" evidence="3">
    <location>
        <begin position="12"/>
        <end position="71"/>
    </location>
</feature>
<keyword evidence="5" id="KW-1185">Reference proteome</keyword>
<keyword evidence="2" id="KW-0479">Metal-binding</keyword>
<dbReference type="PANTHER" id="PTHR40704">
    <property type="entry name" value="TRANSCRIPTION ELONGATION FACTOR SPT4"/>
    <property type="match status" value="1"/>
</dbReference>
<evidence type="ECO:0000313" key="5">
    <source>
        <dbReference type="Proteomes" id="UP000010469"/>
    </source>
</evidence>
<dbReference type="OrthoDB" id="275101at2157"/>
<dbReference type="HAMAP" id="MF_00949">
    <property type="entry name" value="Spt4_arch"/>
    <property type="match status" value="1"/>
</dbReference>
<evidence type="ECO:0000313" key="4">
    <source>
        <dbReference type="EMBL" id="AFZ70189.1"/>
    </source>
</evidence>
<comment type="subunit">
    <text evidence="2">Heterodimer composed of Spt4 and Spt5.</text>
</comment>
<dbReference type="EMBL" id="CP003378">
    <property type="protein sequence ID" value="AFZ70189.1"/>
    <property type="molecule type" value="Genomic_DNA"/>
</dbReference>
<reference evidence="5" key="1">
    <citation type="submission" date="2012-03" db="EMBL/GenBank/DDBJ databases">
        <title>Complete genome of Caldisphaera lagunensis DSM 15908.</title>
        <authorList>
            <person name="Lucas S."/>
            <person name="Copeland A."/>
            <person name="Lapidus A."/>
            <person name="Glavina del Rio T."/>
            <person name="Dalin E."/>
            <person name="Tice H."/>
            <person name="Bruce D."/>
            <person name="Goodwin L."/>
            <person name="Pitluck S."/>
            <person name="Peters L."/>
            <person name="Mikhailova N."/>
            <person name="Teshima H."/>
            <person name="Kyrpides N."/>
            <person name="Mavromatis K."/>
            <person name="Ivanova N."/>
            <person name="Brettin T."/>
            <person name="Detter J.C."/>
            <person name="Han C."/>
            <person name="Larimer F."/>
            <person name="Land M."/>
            <person name="Hauser L."/>
            <person name="Markowitz V."/>
            <person name="Cheng J.-F."/>
            <person name="Hugenholtz P."/>
            <person name="Woyke T."/>
            <person name="Wu D."/>
            <person name="Spring S."/>
            <person name="Schroeder M."/>
            <person name="Brambilla E."/>
            <person name="Klenk H.-P."/>
            <person name="Eisen J.A."/>
        </authorList>
    </citation>
    <scope>NUCLEOTIDE SEQUENCE [LARGE SCALE GENOMIC DNA]</scope>
    <source>
        <strain evidence="5">DSM 15908 / JCM 11604 / IC-154</strain>
    </source>
</reference>
<dbReference type="SMART" id="SM01389">
    <property type="entry name" value="Spt4"/>
    <property type="match status" value="1"/>
</dbReference>
<dbReference type="PANTHER" id="PTHR40704:SF1">
    <property type="entry name" value="TRANSCRIPTION ELONGATION FACTOR SPT4"/>
    <property type="match status" value="1"/>
</dbReference>
<dbReference type="RefSeq" id="WP_015232087.1">
    <property type="nucleotide sequence ID" value="NC_019791.1"/>
</dbReference>
<dbReference type="STRING" id="1056495.Calag_0420"/>
<dbReference type="AlphaFoldDB" id="L0A9U4"/>
<dbReference type="GO" id="GO:0008270">
    <property type="term" value="F:zinc ion binding"/>
    <property type="evidence" value="ECO:0007669"/>
    <property type="project" value="UniProtKB-UniRule"/>
</dbReference>